<dbReference type="EMBL" id="CP108482">
    <property type="protein sequence ID" value="WUS55032.1"/>
    <property type="molecule type" value="Genomic_DNA"/>
</dbReference>
<feature type="compositionally biased region" description="Low complexity" evidence="5">
    <location>
        <begin position="298"/>
        <end position="316"/>
    </location>
</feature>
<evidence type="ECO:0000256" key="4">
    <source>
        <dbReference type="ARBA" id="ARBA00022840"/>
    </source>
</evidence>
<dbReference type="RefSeq" id="WP_329500408.1">
    <property type="nucleotide sequence ID" value="NZ_CP108460.1"/>
</dbReference>
<dbReference type="PROSITE" id="PS00211">
    <property type="entry name" value="ABC_TRANSPORTER_1"/>
    <property type="match status" value="1"/>
</dbReference>
<dbReference type="Gene3D" id="3.40.50.300">
    <property type="entry name" value="P-loop containing nucleotide triphosphate hydrolases"/>
    <property type="match status" value="1"/>
</dbReference>
<name>A0ABZ1W2I6_9ACTN</name>
<dbReference type="PANTHER" id="PTHR43776:SF7">
    <property type="entry name" value="D,D-DIPEPTIDE TRANSPORT ATP-BINDING PROTEIN DDPF-RELATED"/>
    <property type="match status" value="1"/>
</dbReference>
<comment type="similarity">
    <text evidence="1">Belongs to the ABC transporter superfamily.</text>
</comment>
<dbReference type="Pfam" id="PF00005">
    <property type="entry name" value="ABC_tran"/>
    <property type="match status" value="1"/>
</dbReference>
<evidence type="ECO:0000256" key="5">
    <source>
        <dbReference type="SAM" id="MobiDB-lite"/>
    </source>
</evidence>
<evidence type="ECO:0000256" key="2">
    <source>
        <dbReference type="ARBA" id="ARBA00022448"/>
    </source>
</evidence>
<keyword evidence="2" id="KW-0813">Transport</keyword>
<organism evidence="7 8">
    <name type="scientific">Kitasatospora herbaricolor</name>
    <dbReference type="NCBI Taxonomy" id="68217"/>
    <lineage>
        <taxon>Bacteria</taxon>
        <taxon>Bacillati</taxon>
        <taxon>Actinomycetota</taxon>
        <taxon>Actinomycetes</taxon>
        <taxon>Kitasatosporales</taxon>
        <taxon>Streptomycetaceae</taxon>
        <taxon>Kitasatospora</taxon>
    </lineage>
</organism>
<keyword evidence="4 7" id="KW-0067">ATP-binding</keyword>
<feature type="region of interest" description="Disordered" evidence="5">
    <location>
        <begin position="279"/>
        <end position="329"/>
    </location>
</feature>
<dbReference type="InterPro" id="IPR050319">
    <property type="entry name" value="ABC_transp_ATP-bind"/>
</dbReference>
<feature type="compositionally biased region" description="Gly residues" evidence="5">
    <location>
        <begin position="286"/>
        <end position="297"/>
    </location>
</feature>
<dbReference type="InterPro" id="IPR003439">
    <property type="entry name" value="ABC_transporter-like_ATP-bd"/>
</dbReference>
<gene>
    <name evidence="7" type="ORF">OG469_05600</name>
</gene>
<dbReference type="SMART" id="SM00382">
    <property type="entry name" value="AAA"/>
    <property type="match status" value="1"/>
</dbReference>
<keyword evidence="8" id="KW-1185">Reference proteome</keyword>
<evidence type="ECO:0000313" key="7">
    <source>
        <dbReference type="EMBL" id="WUS55032.1"/>
    </source>
</evidence>
<evidence type="ECO:0000259" key="6">
    <source>
        <dbReference type="PROSITE" id="PS50893"/>
    </source>
</evidence>
<feature type="domain" description="ABC transporter" evidence="6">
    <location>
        <begin position="22"/>
        <end position="262"/>
    </location>
</feature>
<keyword evidence="3" id="KW-0547">Nucleotide-binding</keyword>
<dbReference type="GO" id="GO:0005524">
    <property type="term" value="F:ATP binding"/>
    <property type="evidence" value="ECO:0007669"/>
    <property type="project" value="UniProtKB-KW"/>
</dbReference>
<proteinExistence type="inferred from homology"/>
<dbReference type="CDD" id="cd03257">
    <property type="entry name" value="ABC_NikE_OppD_transporters"/>
    <property type="match status" value="1"/>
</dbReference>
<dbReference type="PROSITE" id="PS50893">
    <property type="entry name" value="ABC_TRANSPORTER_2"/>
    <property type="match status" value="1"/>
</dbReference>
<dbReference type="SUPFAM" id="SSF52540">
    <property type="entry name" value="P-loop containing nucleoside triphosphate hydrolases"/>
    <property type="match status" value="1"/>
</dbReference>
<accession>A0ABZ1W2I6</accession>
<sequence length="329" mass="33940">MIPPDTPNTPDTLDVSGVPAVLRVQDLVVTYGQHRAVDGVGFRIARGESYAVVGESGCGKTTLARTVLGLLRPAAGEVALEGVRLDQARGRDLRALRRRVQIVFQNPFAALNPRMTVARLVDEPLRLAQPDLTAAGRAEAVSALLASVGLADRFLGRRPHELSGGQCQRVAIARALAMDPVLLVLDEPTSALDVSVQAQVLNLLADLRQRRGLAYLLISHDLGVVRRLADRIGVMRAGRLVEEGPAQQVLHVPAADYTRALIAAVPGRGRAALVGGAEAGDEAGSGAAGGPAPGGGARADPLAKPAPATGAAAVPASELSAPSSIGSSQ</sequence>
<dbReference type="Proteomes" id="UP001432014">
    <property type="component" value="Chromosome"/>
</dbReference>
<dbReference type="PANTHER" id="PTHR43776">
    <property type="entry name" value="TRANSPORT ATP-BINDING PROTEIN"/>
    <property type="match status" value="1"/>
</dbReference>
<dbReference type="InterPro" id="IPR027417">
    <property type="entry name" value="P-loop_NTPase"/>
</dbReference>
<evidence type="ECO:0000313" key="8">
    <source>
        <dbReference type="Proteomes" id="UP001432014"/>
    </source>
</evidence>
<dbReference type="InterPro" id="IPR003593">
    <property type="entry name" value="AAA+_ATPase"/>
</dbReference>
<dbReference type="InterPro" id="IPR017871">
    <property type="entry name" value="ABC_transporter-like_CS"/>
</dbReference>
<reference evidence="7 8" key="1">
    <citation type="submission" date="2022-10" db="EMBL/GenBank/DDBJ databases">
        <title>The complete genomes of actinobacterial strains from the NBC collection.</title>
        <authorList>
            <person name="Joergensen T.S."/>
            <person name="Alvarez Arevalo M."/>
            <person name="Sterndorff E.B."/>
            <person name="Faurdal D."/>
            <person name="Vuksanovic O."/>
            <person name="Mourched A.-S."/>
            <person name="Charusanti P."/>
            <person name="Shaw S."/>
            <person name="Blin K."/>
            <person name="Weber T."/>
        </authorList>
    </citation>
    <scope>NUCLEOTIDE SEQUENCE [LARGE SCALE GENOMIC DNA]</scope>
    <source>
        <strain evidence="7 8">NBC_01247</strain>
    </source>
</reference>
<feature type="compositionally biased region" description="Polar residues" evidence="5">
    <location>
        <begin position="320"/>
        <end position="329"/>
    </location>
</feature>
<evidence type="ECO:0000256" key="3">
    <source>
        <dbReference type="ARBA" id="ARBA00022741"/>
    </source>
</evidence>
<protein>
    <submittedName>
        <fullName evidence="7">ATP-binding cassette domain-containing protein</fullName>
    </submittedName>
</protein>
<evidence type="ECO:0000256" key="1">
    <source>
        <dbReference type="ARBA" id="ARBA00005417"/>
    </source>
</evidence>